<proteinExistence type="predicted"/>
<evidence type="ECO:0008006" key="5">
    <source>
        <dbReference type="Google" id="ProtNLM"/>
    </source>
</evidence>
<dbReference type="EMBL" id="FOKU01000003">
    <property type="protein sequence ID" value="SFB90152.1"/>
    <property type="molecule type" value="Genomic_DNA"/>
</dbReference>
<name>A0A1M6TSF6_9FLAO</name>
<dbReference type="Proteomes" id="UP000184031">
    <property type="component" value="Unassembled WGS sequence"/>
</dbReference>
<organism evidence="2 3">
    <name type="scientific">Flagellimonas taeanensis</name>
    <dbReference type="NCBI Taxonomy" id="1005926"/>
    <lineage>
        <taxon>Bacteria</taxon>
        <taxon>Pseudomonadati</taxon>
        <taxon>Bacteroidota</taxon>
        <taxon>Flavobacteriia</taxon>
        <taxon>Flavobacteriales</taxon>
        <taxon>Flavobacteriaceae</taxon>
        <taxon>Flagellimonas</taxon>
    </lineage>
</organism>
<evidence type="ECO:0000313" key="3">
    <source>
        <dbReference type="Proteomes" id="UP000184031"/>
    </source>
</evidence>
<dbReference type="PROSITE" id="PS51257">
    <property type="entry name" value="PROKAR_LIPOPROTEIN"/>
    <property type="match status" value="1"/>
</dbReference>
<sequence length="156" mass="17685">MEHPFNKSILMLALIALVSCGEKEKPKEKQIVVVEAKNEIMGSWLLVYGETRTADIVEVKDLSNTEFIKILNEDHFAFFNQKKDTAEGFYGGGGTYALKGNVYTERLDYIGVKELRGHEFTFDIEVKGDTLIQSGIEDVPEAGIKRHIVEKYVRIK</sequence>
<evidence type="ECO:0000313" key="4">
    <source>
        <dbReference type="Proteomes" id="UP000198940"/>
    </source>
</evidence>
<evidence type="ECO:0000313" key="2">
    <source>
        <dbReference type="EMBL" id="SHK59748.1"/>
    </source>
</evidence>
<reference evidence="2 3" key="1">
    <citation type="submission" date="2016-11" db="EMBL/GenBank/DDBJ databases">
        <authorList>
            <person name="Varghese N."/>
            <person name="Submissions S."/>
        </authorList>
    </citation>
    <scope>NUCLEOTIDE SEQUENCE [LARGE SCALE GENOMIC DNA]</scope>
    <source>
        <strain evidence="2 3">CGMCC 1.12174</strain>
        <strain evidence="1 4">DSM 26351</strain>
    </source>
</reference>
<keyword evidence="4" id="KW-1185">Reference proteome</keyword>
<dbReference type="Gene3D" id="2.40.128.490">
    <property type="entry name" value="Uncharacterised protein PF14869, DUF4488"/>
    <property type="match status" value="1"/>
</dbReference>
<evidence type="ECO:0000313" key="1">
    <source>
        <dbReference type="EMBL" id="SFB90152.1"/>
    </source>
</evidence>
<comment type="caution">
    <text evidence="2">The sequence shown here is derived from an EMBL/GenBank/DDBJ whole genome shotgun (WGS) entry which is preliminary data.</text>
</comment>
<dbReference type="Proteomes" id="UP000198940">
    <property type="component" value="Unassembled WGS sequence"/>
</dbReference>
<dbReference type="EMBL" id="FRAT01000003">
    <property type="protein sequence ID" value="SHK59748.1"/>
    <property type="molecule type" value="Genomic_DNA"/>
</dbReference>
<accession>A0A1M6TSF6</accession>
<protein>
    <recommendedName>
        <fullName evidence="5">Lipocalin-like domain-containing protein</fullName>
    </recommendedName>
</protein>
<gene>
    <name evidence="1" type="ORF">SAMN04487891_103334</name>
    <name evidence="2" type="ORF">SAMN05216293_1492</name>
</gene>
<dbReference type="STRING" id="1055723.SAMN05216293_1492"/>
<dbReference type="AlphaFoldDB" id="A0A1M6TSF6"/>